<evidence type="ECO:0000256" key="1">
    <source>
        <dbReference type="ARBA" id="ARBA00001933"/>
    </source>
</evidence>
<dbReference type="PANTHER" id="PTHR43500">
    <property type="entry name" value="CYSTATHIONINE BETA-LYASE-RELATED"/>
    <property type="match status" value="1"/>
</dbReference>
<dbReference type="PANTHER" id="PTHR43500:SF1">
    <property type="entry name" value="CYSTATHIONINE BETA-LYASE-RELATED"/>
    <property type="match status" value="1"/>
</dbReference>
<dbReference type="GO" id="GO:0030170">
    <property type="term" value="F:pyridoxal phosphate binding"/>
    <property type="evidence" value="ECO:0007669"/>
    <property type="project" value="InterPro"/>
</dbReference>
<evidence type="ECO:0000256" key="5">
    <source>
        <dbReference type="ARBA" id="ARBA00047517"/>
    </source>
</evidence>
<dbReference type="InterPro" id="IPR000277">
    <property type="entry name" value="Cys/Met-Metab_PyrdxlP-dep_enz"/>
</dbReference>
<dbReference type="GO" id="GO:0019346">
    <property type="term" value="P:transsulfuration"/>
    <property type="evidence" value="ECO:0007669"/>
    <property type="project" value="InterPro"/>
</dbReference>
<evidence type="ECO:0000256" key="8">
    <source>
        <dbReference type="SAM" id="MobiDB-lite"/>
    </source>
</evidence>
<comment type="cofactor">
    <cofactor evidence="1 7">
        <name>pyridoxal 5'-phosphate</name>
        <dbReference type="ChEBI" id="CHEBI:597326"/>
    </cofactor>
</comment>
<dbReference type="InterPro" id="IPR015421">
    <property type="entry name" value="PyrdxlP-dep_Trfase_major"/>
</dbReference>
<gene>
    <name evidence="9" type="ORF">HNQ70_002601</name>
</gene>
<dbReference type="SUPFAM" id="SSF53383">
    <property type="entry name" value="PLP-dependent transferases"/>
    <property type="match status" value="1"/>
</dbReference>
<comment type="catalytic activity">
    <reaction evidence="5">
        <text>L,L-cystathionine + H2O = L-homocysteine + pyruvate + NH4(+)</text>
        <dbReference type="Rhea" id="RHEA:13965"/>
        <dbReference type="ChEBI" id="CHEBI:15361"/>
        <dbReference type="ChEBI" id="CHEBI:15377"/>
        <dbReference type="ChEBI" id="CHEBI:28938"/>
        <dbReference type="ChEBI" id="CHEBI:58161"/>
        <dbReference type="ChEBI" id="CHEBI:58199"/>
    </reaction>
</comment>
<comment type="caution">
    <text evidence="9">The sequence shown here is derived from an EMBL/GenBank/DDBJ whole genome shotgun (WGS) entry which is preliminary data.</text>
</comment>
<feature type="region of interest" description="Disordered" evidence="8">
    <location>
        <begin position="1"/>
        <end position="23"/>
    </location>
</feature>
<proteinExistence type="inferred from homology"/>
<dbReference type="AlphaFoldDB" id="A0A7W8M978"/>
<keyword evidence="4 9" id="KW-0456">Lyase</keyword>
<dbReference type="GO" id="GO:0019450">
    <property type="term" value="P:L-cysteine catabolic process to pyruvate"/>
    <property type="evidence" value="ECO:0007669"/>
    <property type="project" value="TreeGrafter"/>
</dbReference>
<keyword evidence="10" id="KW-1185">Reference proteome</keyword>
<dbReference type="Proteomes" id="UP000532440">
    <property type="component" value="Unassembled WGS sequence"/>
</dbReference>
<dbReference type="RefSeq" id="WP_183968237.1">
    <property type="nucleotide sequence ID" value="NZ_BAABEW010000012.1"/>
</dbReference>
<dbReference type="NCBIfam" id="TIGR01324">
    <property type="entry name" value="cysta_beta_ly_B"/>
    <property type="match status" value="1"/>
</dbReference>
<evidence type="ECO:0000256" key="4">
    <source>
        <dbReference type="ARBA" id="ARBA00023239"/>
    </source>
</evidence>
<dbReference type="Pfam" id="PF01053">
    <property type="entry name" value="Cys_Met_Meta_PP"/>
    <property type="match status" value="1"/>
</dbReference>
<dbReference type="Gene3D" id="3.40.640.10">
    <property type="entry name" value="Type I PLP-dependent aspartate aminotransferase-like (Major domain)"/>
    <property type="match status" value="1"/>
</dbReference>
<keyword evidence="3 6" id="KW-0663">Pyridoxal phosphate</keyword>
<evidence type="ECO:0000256" key="3">
    <source>
        <dbReference type="ARBA" id="ARBA00022898"/>
    </source>
</evidence>
<dbReference type="PIRSF" id="PIRSF001434">
    <property type="entry name" value="CGS"/>
    <property type="match status" value="1"/>
</dbReference>
<dbReference type="EMBL" id="JACHGB010000005">
    <property type="protein sequence ID" value="MBB5272578.1"/>
    <property type="molecule type" value="Genomic_DNA"/>
</dbReference>
<feature type="modified residue" description="N6-(pyridoxal phosphate)lysine" evidence="6">
    <location>
        <position position="234"/>
    </location>
</feature>
<comment type="similarity">
    <text evidence="2 7">Belongs to the trans-sulfuration enzymes family.</text>
</comment>
<sequence>MKTEDPTGRPAPSGGSAPARAATPALSSLVTEVARRFDERIVTASLPVYRASTVLFDSLAQADATGRATGAGTRHASTYGTAGTPTTFALMDALAEVEGRGHDCRAALMPSGLSAISAALFAYARTGDHVLMPDSVYGPARVFAQGMLAGLGIETTFYDPRIGAGIEALMRSNTRVVYLESPGSYTFELQDVPAICAVARRRGAVSMIDNAWASPVFARPFDWGVDVSILPLTKYWSGHADTLMGAVVVREPLWLPLWSAVRQLGICVGGDDAFMILRGLRTVDVRMRRHEASGLQVARWLEGRPEVARVLHPALESHPDHALWKRDFEGACGLFSFELRRDALPADDAGLERALAALCERRRFFRIGYSWGGFESLIVPGRIGSLRTATPWQGGPLVRVHIGLEDPADLIADLADGLAAMRAAS</sequence>
<dbReference type="EC" id="4.4.1.8" evidence="9"/>
<dbReference type="InterPro" id="IPR015422">
    <property type="entry name" value="PyrdxlP-dep_Trfase_small"/>
</dbReference>
<dbReference type="Gene3D" id="3.90.1150.10">
    <property type="entry name" value="Aspartate Aminotransferase, domain 1"/>
    <property type="match status" value="1"/>
</dbReference>
<accession>A0A7W8M978</accession>
<evidence type="ECO:0000256" key="2">
    <source>
        <dbReference type="ARBA" id="ARBA00009077"/>
    </source>
</evidence>
<evidence type="ECO:0000256" key="7">
    <source>
        <dbReference type="RuleBase" id="RU362118"/>
    </source>
</evidence>
<dbReference type="InterPro" id="IPR006233">
    <property type="entry name" value="Cys_b_lyase_bac"/>
</dbReference>
<protein>
    <submittedName>
        <fullName evidence="9">Cystathionine beta-lyase</fullName>
        <ecNumber evidence="9">4.4.1.8</ecNumber>
    </submittedName>
</protein>
<name>A0A7W8M978_9BURK</name>
<feature type="compositionally biased region" description="Low complexity" evidence="8">
    <location>
        <begin position="8"/>
        <end position="23"/>
    </location>
</feature>
<reference evidence="9 10" key="1">
    <citation type="submission" date="2020-08" db="EMBL/GenBank/DDBJ databases">
        <title>Genomic Encyclopedia of Type Strains, Phase IV (KMG-IV): sequencing the most valuable type-strain genomes for metagenomic binning, comparative biology and taxonomic classification.</title>
        <authorList>
            <person name="Goeker M."/>
        </authorList>
    </citation>
    <scope>NUCLEOTIDE SEQUENCE [LARGE SCALE GENOMIC DNA]</scope>
    <source>
        <strain evidence="9 10">DSM 29781</strain>
    </source>
</reference>
<dbReference type="FunFam" id="3.40.640.10:FF:000046">
    <property type="entry name" value="Cystathionine gamma-lyase"/>
    <property type="match status" value="1"/>
</dbReference>
<evidence type="ECO:0000256" key="6">
    <source>
        <dbReference type="PIRSR" id="PIRSR001434-2"/>
    </source>
</evidence>
<dbReference type="InterPro" id="IPR015424">
    <property type="entry name" value="PyrdxlP-dep_Trfase"/>
</dbReference>
<evidence type="ECO:0000313" key="9">
    <source>
        <dbReference type="EMBL" id="MBB5272578.1"/>
    </source>
</evidence>
<evidence type="ECO:0000313" key="10">
    <source>
        <dbReference type="Proteomes" id="UP000532440"/>
    </source>
</evidence>
<organism evidence="9 10">
    <name type="scientific">Quisquiliibacterium transsilvanicum</name>
    <dbReference type="NCBI Taxonomy" id="1549638"/>
    <lineage>
        <taxon>Bacteria</taxon>
        <taxon>Pseudomonadati</taxon>
        <taxon>Pseudomonadota</taxon>
        <taxon>Betaproteobacteria</taxon>
        <taxon>Burkholderiales</taxon>
        <taxon>Burkholderiaceae</taxon>
        <taxon>Quisquiliibacterium</taxon>
    </lineage>
</organism>
<dbReference type="GO" id="GO:0047804">
    <property type="term" value="F:cysteine-S-conjugate beta-lyase activity"/>
    <property type="evidence" value="ECO:0007669"/>
    <property type="project" value="InterPro"/>
</dbReference>